<dbReference type="Proteomes" id="UP001172911">
    <property type="component" value="Unassembled WGS sequence"/>
</dbReference>
<dbReference type="Pfam" id="PF00005">
    <property type="entry name" value="ABC_tran"/>
    <property type="match status" value="1"/>
</dbReference>
<dbReference type="PROSITE" id="PS00211">
    <property type="entry name" value="ABC_TRANSPORTER_1"/>
    <property type="match status" value="1"/>
</dbReference>
<name>A0AAW7ZFR0_9FIRM</name>
<dbReference type="PROSITE" id="PS50893">
    <property type="entry name" value="ABC_TRANSPORTER_2"/>
    <property type="match status" value="1"/>
</dbReference>
<proteinExistence type="predicted"/>
<reference evidence="5" key="2">
    <citation type="submission" date="2023-03" db="EMBL/GenBank/DDBJ databases">
        <authorList>
            <person name="Zhang Z."/>
        </authorList>
    </citation>
    <scope>NUCLEOTIDE SEQUENCE</scope>
    <source>
        <strain evidence="5">DSA</strain>
    </source>
</reference>
<protein>
    <submittedName>
        <fullName evidence="5">ABC transporter ATP-binding protein</fullName>
    </submittedName>
</protein>
<keyword evidence="1" id="KW-0813">Transport</keyword>
<dbReference type="CDD" id="cd03293">
    <property type="entry name" value="ABC_NrtD_SsuB_transporters"/>
    <property type="match status" value="1"/>
</dbReference>
<dbReference type="GO" id="GO:0005524">
    <property type="term" value="F:ATP binding"/>
    <property type="evidence" value="ECO:0007669"/>
    <property type="project" value="UniProtKB-KW"/>
</dbReference>
<evidence type="ECO:0000256" key="1">
    <source>
        <dbReference type="ARBA" id="ARBA00022448"/>
    </source>
</evidence>
<evidence type="ECO:0000256" key="3">
    <source>
        <dbReference type="ARBA" id="ARBA00022840"/>
    </source>
</evidence>
<dbReference type="Gene3D" id="3.40.50.300">
    <property type="entry name" value="P-loop containing nucleotide triphosphate hydrolases"/>
    <property type="match status" value="1"/>
</dbReference>
<gene>
    <name evidence="5" type="ORF">P6N53_10345</name>
</gene>
<dbReference type="SUPFAM" id="SSF52540">
    <property type="entry name" value="P-loop containing nucleoside triphosphate hydrolases"/>
    <property type="match status" value="1"/>
</dbReference>
<dbReference type="GO" id="GO:0016887">
    <property type="term" value="F:ATP hydrolysis activity"/>
    <property type="evidence" value="ECO:0007669"/>
    <property type="project" value="InterPro"/>
</dbReference>
<keyword evidence="6" id="KW-1185">Reference proteome</keyword>
<dbReference type="PANTHER" id="PTHR42788">
    <property type="entry name" value="TAURINE IMPORT ATP-BINDING PROTEIN-RELATED"/>
    <property type="match status" value="1"/>
</dbReference>
<organism evidence="5 6">
    <name type="scientific">Desulforamulus aquiferis</name>
    <dbReference type="NCBI Taxonomy" id="1397668"/>
    <lineage>
        <taxon>Bacteria</taxon>
        <taxon>Bacillati</taxon>
        <taxon>Bacillota</taxon>
        <taxon>Clostridia</taxon>
        <taxon>Eubacteriales</taxon>
        <taxon>Peptococcaceae</taxon>
        <taxon>Desulforamulus</taxon>
    </lineage>
</organism>
<evidence type="ECO:0000256" key="2">
    <source>
        <dbReference type="ARBA" id="ARBA00022741"/>
    </source>
</evidence>
<dbReference type="SMART" id="SM00382">
    <property type="entry name" value="AAA"/>
    <property type="match status" value="1"/>
</dbReference>
<dbReference type="InterPro" id="IPR003439">
    <property type="entry name" value="ABC_transporter-like_ATP-bd"/>
</dbReference>
<dbReference type="InterPro" id="IPR050166">
    <property type="entry name" value="ABC_transporter_ATP-bind"/>
</dbReference>
<dbReference type="InterPro" id="IPR027417">
    <property type="entry name" value="P-loop_NTPase"/>
</dbReference>
<comment type="caution">
    <text evidence="5">The sequence shown here is derived from an EMBL/GenBank/DDBJ whole genome shotgun (WGS) entry which is preliminary data.</text>
</comment>
<dbReference type="RefSeq" id="WP_304542795.1">
    <property type="nucleotide sequence ID" value="NZ_JARPTC010000014.1"/>
</dbReference>
<evidence type="ECO:0000313" key="5">
    <source>
        <dbReference type="EMBL" id="MDO7787620.1"/>
    </source>
</evidence>
<sequence length="272" mass="29863">MKQIKLSIEEVCKVFNGSQGTVEALQSTSFKVSPGEFVTILGPSGCGKSTILRVVAGLVNPSSGEVLMDGQKIIGPGPDRGMVFQSYTLFPWLTVQENIEFGLNLSGVPAKQKKDTARQYLQLIGLTGFENNYPVNLSGGMKQRVAIARALANNPEVLLMDEPFGALDAQTRTIMQELLLKVWEATKKTILFVTHDVEEAIFLGDNIYIMTARPGKIKEVISVDIPRPRSYEVKELPEFLAIKHRVLQLIREESIKAAEVSDILGLPVVAGH</sequence>
<evidence type="ECO:0000313" key="6">
    <source>
        <dbReference type="Proteomes" id="UP001172911"/>
    </source>
</evidence>
<dbReference type="InterPro" id="IPR003593">
    <property type="entry name" value="AAA+_ATPase"/>
</dbReference>
<dbReference type="InterPro" id="IPR017871">
    <property type="entry name" value="ABC_transporter-like_CS"/>
</dbReference>
<dbReference type="AlphaFoldDB" id="A0AAW7ZFR0"/>
<feature type="domain" description="ABC transporter" evidence="4">
    <location>
        <begin position="6"/>
        <end position="237"/>
    </location>
</feature>
<evidence type="ECO:0000259" key="4">
    <source>
        <dbReference type="PROSITE" id="PS50893"/>
    </source>
</evidence>
<dbReference type="PANTHER" id="PTHR42788:SF13">
    <property type="entry name" value="ALIPHATIC SULFONATES IMPORT ATP-BINDING PROTEIN SSUB"/>
    <property type="match status" value="1"/>
</dbReference>
<accession>A0AAW7ZFR0</accession>
<keyword evidence="3 5" id="KW-0067">ATP-binding</keyword>
<keyword evidence="2" id="KW-0547">Nucleotide-binding</keyword>
<dbReference type="EMBL" id="JARPTC010000014">
    <property type="protein sequence ID" value="MDO7787620.1"/>
    <property type="molecule type" value="Genomic_DNA"/>
</dbReference>
<reference evidence="5" key="1">
    <citation type="journal article" date="2023" name="J. Hazard. Mater.">
        <title>Anaerobic biodegradation of pyrene and benzo[a]pyrene by a new sulfate-reducing Desulforamulus aquiferis strain DSA.</title>
        <authorList>
            <person name="Zhang Z."/>
            <person name="Sun J."/>
            <person name="Gong X."/>
            <person name="Wang C."/>
            <person name="Wang H."/>
        </authorList>
    </citation>
    <scope>NUCLEOTIDE SEQUENCE</scope>
    <source>
        <strain evidence="5">DSA</strain>
    </source>
</reference>